<dbReference type="EMBL" id="SRLO01001613">
    <property type="protein sequence ID" value="TNN36484.1"/>
    <property type="molecule type" value="Genomic_DNA"/>
</dbReference>
<evidence type="ECO:0000313" key="3">
    <source>
        <dbReference type="Proteomes" id="UP000314294"/>
    </source>
</evidence>
<dbReference type="Proteomes" id="UP000314294">
    <property type="component" value="Unassembled WGS sequence"/>
</dbReference>
<proteinExistence type="predicted"/>
<comment type="caution">
    <text evidence="2">The sequence shown here is derived from an EMBL/GenBank/DDBJ whole genome shotgun (WGS) entry which is preliminary data.</text>
</comment>
<accession>A0A4Z2F6T8</accession>
<name>A0A4Z2F6T8_9TELE</name>
<gene>
    <name evidence="2" type="ORF">EYF80_053355</name>
</gene>
<evidence type="ECO:0000313" key="2">
    <source>
        <dbReference type="EMBL" id="TNN36484.1"/>
    </source>
</evidence>
<sequence length="186" mass="21178">MTASASAGRSIRTRPTLSRSKRASPGRRNSTGLDEWSERRDFLKTTAQPSGLLPVRFLYSHWSSPRSQTQRRRPVAGCRYCGRGRPPSVSEELGREEEERGDERKRRGGGVERRRKMERRGKMERRMLKPPEGFQDFFKRNNNTEPPERVNSHFFCCRSGGQAPPPPPPPPLPPPRPATCHGFEGV</sequence>
<protein>
    <submittedName>
        <fullName evidence="2">Uncharacterized protein</fullName>
    </submittedName>
</protein>
<feature type="compositionally biased region" description="Basic and acidic residues" evidence="1">
    <location>
        <begin position="120"/>
        <end position="129"/>
    </location>
</feature>
<dbReference type="AlphaFoldDB" id="A0A4Z2F6T8"/>
<reference evidence="2 3" key="1">
    <citation type="submission" date="2019-03" db="EMBL/GenBank/DDBJ databases">
        <title>First draft genome of Liparis tanakae, snailfish: a comprehensive survey of snailfish specific genes.</title>
        <authorList>
            <person name="Kim W."/>
            <person name="Song I."/>
            <person name="Jeong J.-H."/>
            <person name="Kim D."/>
            <person name="Kim S."/>
            <person name="Ryu S."/>
            <person name="Song J.Y."/>
            <person name="Lee S.K."/>
        </authorList>
    </citation>
    <scope>NUCLEOTIDE SEQUENCE [LARGE SCALE GENOMIC DNA]</scope>
    <source>
        <tissue evidence="2">Muscle</tissue>
    </source>
</reference>
<evidence type="ECO:0000256" key="1">
    <source>
        <dbReference type="SAM" id="MobiDB-lite"/>
    </source>
</evidence>
<feature type="region of interest" description="Disordered" evidence="1">
    <location>
        <begin position="61"/>
        <end position="186"/>
    </location>
</feature>
<organism evidence="2 3">
    <name type="scientific">Liparis tanakae</name>
    <name type="common">Tanaka's snailfish</name>
    <dbReference type="NCBI Taxonomy" id="230148"/>
    <lineage>
        <taxon>Eukaryota</taxon>
        <taxon>Metazoa</taxon>
        <taxon>Chordata</taxon>
        <taxon>Craniata</taxon>
        <taxon>Vertebrata</taxon>
        <taxon>Euteleostomi</taxon>
        <taxon>Actinopterygii</taxon>
        <taxon>Neopterygii</taxon>
        <taxon>Teleostei</taxon>
        <taxon>Neoteleostei</taxon>
        <taxon>Acanthomorphata</taxon>
        <taxon>Eupercaria</taxon>
        <taxon>Perciformes</taxon>
        <taxon>Cottioidei</taxon>
        <taxon>Cottales</taxon>
        <taxon>Liparidae</taxon>
        <taxon>Liparis</taxon>
    </lineage>
</organism>
<feature type="compositionally biased region" description="Basic and acidic residues" evidence="1">
    <location>
        <begin position="97"/>
        <end position="112"/>
    </location>
</feature>
<feature type="compositionally biased region" description="Polar residues" evidence="1">
    <location>
        <begin position="1"/>
        <end position="18"/>
    </location>
</feature>
<feature type="region of interest" description="Disordered" evidence="1">
    <location>
        <begin position="1"/>
        <end position="39"/>
    </location>
</feature>
<feature type="compositionally biased region" description="Pro residues" evidence="1">
    <location>
        <begin position="163"/>
        <end position="177"/>
    </location>
</feature>
<keyword evidence="3" id="KW-1185">Reference proteome</keyword>